<evidence type="ECO:0000256" key="2">
    <source>
        <dbReference type="ARBA" id="ARBA00022814"/>
    </source>
</evidence>
<dbReference type="Proteomes" id="UP001431634">
    <property type="component" value="Unassembled WGS sequence"/>
</dbReference>
<accession>A0ABT6PZM0</accession>
<evidence type="ECO:0000259" key="7">
    <source>
        <dbReference type="Pfam" id="PF01029"/>
    </source>
</evidence>
<dbReference type="Gene3D" id="1.10.940.10">
    <property type="entry name" value="NusB-like"/>
    <property type="match status" value="1"/>
</dbReference>
<evidence type="ECO:0000256" key="1">
    <source>
        <dbReference type="ARBA" id="ARBA00005952"/>
    </source>
</evidence>
<evidence type="ECO:0000313" key="9">
    <source>
        <dbReference type="Proteomes" id="UP001431634"/>
    </source>
</evidence>
<evidence type="ECO:0000256" key="3">
    <source>
        <dbReference type="ARBA" id="ARBA00022884"/>
    </source>
</evidence>
<keyword evidence="9" id="KW-1185">Reference proteome</keyword>
<dbReference type="Pfam" id="PF01029">
    <property type="entry name" value="NusB"/>
    <property type="match status" value="1"/>
</dbReference>
<name>A0ABT6PZM0_9PROT</name>
<dbReference type="SUPFAM" id="SSF48013">
    <property type="entry name" value="NusB-like"/>
    <property type="match status" value="1"/>
</dbReference>
<dbReference type="HAMAP" id="MF_00073">
    <property type="entry name" value="NusB"/>
    <property type="match status" value="1"/>
</dbReference>
<reference evidence="8" key="1">
    <citation type="submission" date="2023-05" db="EMBL/GenBank/DDBJ databases">
        <title>Whole genome sequence of Commensalibacter sp.</title>
        <authorList>
            <person name="Charoenyingcharoen P."/>
            <person name="Yukphan P."/>
        </authorList>
    </citation>
    <scope>NUCLEOTIDE SEQUENCE</scope>
    <source>
        <strain evidence="8">TBRC 16381</strain>
    </source>
</reference>
<dbReference type="PANTHER" id="PTHR11078:SF3">
    <property type="entry name" value="ANTITERMINATION NUSB DOMAIN-CONTAINING PROTEIN"/>
    <property type="match status" value="1"/>
</dbReference>
<evidence type="ECO:0000256" key="5">
    <source>
        <dbReference type="ARBA" id="ARBA00023163"/>
    </source>
</evidence>
<evidence type="ECO:0000256" key="4">
    <source>
        <dbReference type="ARBA" id="ARBA00023015"/>
    </source>
</evidence>
<keyword evidence="4 6" id="KW-0805">Transcription regulation</keyword>
<keyword evidence="2 6" id="KW-0889">Transcription antitermination</keyword>
<comment type="similarity">
    <text evidence="1 6">Belongs to the NusB family.</text>
</comment>
<dbReference type="EMBL" id="JASBAO010000001">
    <property type="protein sequence ID" value="MDI2090307.1"/>
    <property type="molecule type" value="Genomic_DNA"/>
</dbReference>
<dbReference type="RefSeq" id="WP_281447454.1">
    <property type="nucleotide sequence ID" value="NZ_JASBAO010000001.1"/>
</dbReference>
<protein>
    <recommendedName>
        <fullName evidence="6">Transcription antitermination protein NusB</fullName>
    </recommendedName>
    <alternativeName>
        <fullName evidence="6">Antitermination factor NusB</fullName>
    </alternativeName>
</protein>
<proteinExistence type="inferred from homology"/>
<keyword evidence="5 6" id="KW-0804">Transcription</keyword>
<evidence type="ECO:0000256" key="6">
    <source>
        <dbReference type="HAMAP-Rule" id="MF_00073"/>
    </source>
</evidence>
<dbReference type="PANTHER" id="PTHR11078">
    <property type="entry name" value="N UTILIZATION SUBSTANCE PROTEIN B-RELATED"/>
    <property type="match status" value="1"/>
</dbReference>
<evidence type="ECO:0000313" key="8">
    <source>
        <dbReference type="EMBL" id="MDI2090307.1"/>
    </source>
</evidence>
<feature type="domain" description="NusB/RsmB/TIM44" evidence="7">
    <location>
        <begin position="17"/>
        <end position="155"/>
    </location>
</feature>
<comment type="function">
    <text evidence="6">Involved in transcription antitermination. Required for transcription of ribosomal RNA (rRNA) genes. Binds specifically to the boxA antiterminator sequence of the ribosomal RNA (rrn) operons.</text>
</comment>
<organism evidence="8 9">
    <name type="scientific">Commensalibacter oyaizuii</name>
    <dbReference type="NCBI Taxonomy" id="3043873"/>
    <lineage>
        <taxon>Bacteria</taxon>
        <taxon>Pseudomonadati</taxon>
        <taxon>Pseudomonadota</taxon>
        <taxon>Alphaproteobacteria</taxon>
        <taxon>Acetobacterales</taxon>
        <taxon>Acetobacteraceae</taxon>
    </lineage>
</organism>
<dbReference type="InterPro" id="IPR035926">
    <property type="entry name" value="NusB-like_sf"/>
</dbReference>
<gene>
    <name evidence="6 8" type="primary">nusB</name>
    <name evidence="8" type="ORF">QJV27_02730</name>
</gene>
<dbReference type="NCBIfam" id="TIGR01951">
    <property type="entry name" value="nusB"/>
    <property type="match status" value="1"/>
</dbReference>
<dbReference type="InterPro" id="IPR006027">
    <property type="entry name" value="NusB_RsmB_TIM44"/>
</dbReference>
<dbReference type="InterPro" id="IPR011605">
    <property type="entry name" value="NusB_fam"/>
</dbReference>
<comment type="caution">
    <text evidence="8">The sequence shown here is derived from an EMBL/GenBank/DDBJ whole genome shotgun (WGS) entry which is preliminary data.</text>
</comment>
<keyword evidence="3 6" id="KW-0694">RNA-binding</keyword>
<sequence length="172" mass="19732">MKMTNTKLTVKRPRTLTRIATIQALFQWEQGTEKAANLIIEQFLLHRLDPKCHEDIYNEGHACIPNIDLFKNIIESYIHQHSKIDAIIIKALPQDWPIHRLDPIIRAILRAAVTEFLNNQNEPPTKVIINEYIDVAHAFCDGDEPAMINGILDHLGRQLRHNNDLDSLSSNS</sequence>